<dbReference type="SUPFAM" id="SSF111369">
    <property type="entry name" value="HlyD-like secretion proteins"/>
    <property type="match status" value="3"/>
</dbReference>
<dbReference type="PANTHER" id="PTHR30386">
    <property type="entry name" value="MEMBRANE FUSION SUBUNIT OF EMRAB-TOLC MULTIDRUG EFFLUX PUMP"/>
    <property type="match status" value="1"/>
</dbReference>
<proteinExistence type="predicted"/>
<evidence type="ECO:0000259" key="7">
    <source>
        <dbReference type="Pfam" id="PF25917"/>
    </source>
</evidence>
<dbReference type="Gene3D" id="1.10.287.470">
    <property type="entry name" value="Helix hairpin bin"/>
    <property type="match status" value="1"/>
</dbReference>
<evidence type="ECO:0000256" key="5">
    <source>
        <dbReference type="SAM" id="Coils"/>
    </source>
</evidence>
<accession>A0ABZ2LDS1</accession>
<dbReference type="InterPro" id="IPR058625">
    <property type="entry name" value="MdtA-like_BSH"/>
</dbReference>
<feature type="domain" description="CusB-like beta-barrel" evidence="8">
    <location>
        <begin position="311"/>
        <end position="351"/>
    </location>
</feature>
<dbReference type="Pfam" id="PF25917">
    <property type="entry name" value="BSH_RND"/>
    <property type="match status" value="1"/>
</dbReference>
<dbReference type="InterPro" id="IPR058792">
    <property type="entry name" value="Beta-barrel_RND_2"/>
</dbReference>
<evidence type="ECO:0000313" key="9">
    <source>
        <dbReference type="EMBL" id="WXB09081.1"/>
    </source>
</evidence>
<gene>
    <name evidence="9" type="ORF">LVJ94_17830</name>
</gene>
<comment type="subcellular location">
    <subcellularLocation>
        <location evidence="1">Membrane</location>
        <topology evidence="1">Single-pass membrane protein</topology>
    </subcellularLocation>
</comment>
<keyword evidence="2 6" id="KW-0812">Transmembrane</keyword>
<evidence type="ECO:0000256" key="3">
    <source>
        <dbReference type="ARBA" id="ARBA00022989"/>
    </source>
</evidence>
<dbReference type="InterPro" id="IPR050739">
    <property type="entry name" value="MFP"/>
</dbReference>
<dbReference type="RefSeq" id="WP_394838753.1">
    <property type="nucleotide sequence ID" value="NZ_CP089929.1"/>
</dbReference>
<feature type="coiled-coil region" evidence="5">
    <location>
        <begin position="244"/>
        <end position="271"/>
    </location>
</feature>
<feature type="domain" description="Multidrug resistance protein MdtA-like barrel-sandwich hybrid" evidence="7">
    <location>
        <begin position="61"/>
        <end position="306"/>
    </location>
</feature>
<name>A0ABZ2LDS1_9BACT</name>
<evidence type="ECO:0000256" key="2">
    <source>
        <dbReference type="ARBA" id="ARBA00022692"/>
    </source>
</evidence>
<dbReference type="Proteomes" id="UP001374803">
    <property type="component" value="Chromosome"/>
</dbReference>
<evidence type="ECO:0000313" key="10">
    <source>
        <dbReference type="Proteomes" id="UP001374803"/>
    </source>
</evidence>
<keyword evidence="4 6" id="KW-0472">Membrane</keyword>
<sequence length="406" mass="42912">MSAATSTTDVVATDAAAPPRKRRTPRLLAALGTVALVGAGSWYALTAGRENTDDAQVEGRVMNVSARVSGQVLHVRVTDNQTVDAGDVLVELDPADYQARFDAARADVVAARAQVEGARASLLLIEKTAPANVVQAKGGVTSATSSMASAQASIAEAKADYAAAASRKALAELNLKRSRALVEQNAVPQLDLDSRQTEFDNASAQLDQARARQLAAEAALAGSNGGIVLAKGRLTAADTSMEQVSSARAALALAEAKVEQTESARKLAELNLSYTTLRAARRGVVSRRTVEEGQMVSPDRPLFAIVPLDDVWVVANFKEDQLAEMHAGQPVSVRLDTYGRRDFQAHVESIAGGTGARFALLPPDNATGNFVKVVQRVPVLVRFDAPLDVDLRPGMSADVTVRTRPR</sequence>
<dbReference type="PANTHER" id="PTHR30386:SF26">
    <property type="entry name" value="TRANSPORT PROTEIN COMB"/>
    <property type="match status" value="1"/>
</dbReference>
<keyword evidence="10" id="KW-1185">Reference proteome</keyword>
<keyword evidence="3 6" id="KW-1133">Transmembrane helix</keyword>
<dbReference type="Gene3D" id="2.40.30.170">
    <property type="match status" value="1"/>
</dbReference>
<dbReference type="PRINTS" id="PR01490">
    <property type="entry name" value="RTXTOXIND"/>
</dbReference>
<evidence type="ECO:0000256" key="6">
    <source>
        <dbReference type="SAM" id="Phobius"/>
    </source>
</evidence>
<evidence type="ECO:0000256" key="1">
    <source>
        <dbReference type="ARBA" id="ARBA00004167"/>
    </source>
</evidence>
<keyword evidence="5" id="KW-0175">Coiled coil</keyword>
<organism evidence="9 10">
    <name type="scientific">Pendulispora rubella</name>
    <dbReference type="NCBI Taxonomy" id="2741070"/>
    <lineage>
        <taxon>Bacteria</taxon>
        <taxon>Pseudomonadati</taxon>
        <taxon>Myxococcota</taxon>
        <taxon>Myxococcia</taxon>
        <taxon>Myxococcales</taxon>
        <taxon>Sorangiineae</taxon>
        <taxon>Pendulisporaceae</taxon>
        <taxon>Pendulispora</taxon>
    </lineage>
</organism>
<evidence type="ECO:0000259" key="8">
    <source>
        <dbReference type="Pfam" id="PF25954"/>
    </source>
</evidence>
<dbReference type="Gene3D" id="2.40.50.100">
    <property type="match status" value="1"/>
</dbReference>
<feature type="transmembrane region" description="Helical" evidence="6">
    <location>
        <begin position="27"/>
        <end position="45"/>
    </location>
</feature>
<dbReference type="EMBL" id="CP089983">
    <property type="protein sequence ID" value="WXB09081.1"/>
    <property type="molecule type" value="Genomic_DNA"/>
</dbReference>
<reference evidence="9" key="1">
    <citation type="submission" date="2021-12" db="EMBL/GenBank/DDBJ databases">
        <title>Discovery of the Pendulisporaceae a myxobacterial family with distinct sporulation behavior and unique specialized metabolism.</title>
        <authorList>
            <person name="Garcia R."/>
            <person name="Popoff A."/>
            <person name="Bader C.D."/>
            <person name="Loehr J."/>
            <person name="Walesch S."/>
            <person name="Walt C."/>
            <person name="Boldt J."/>
            <person name="Bunk B."/>
            <person name="Haeckl F.J.F.P.J."/>
            <person name="Gunesch A.P."/>
            <person name="Birkelbach J."/>
            <person name="Nuebel U."/>
            <person name="Pietschmann T."/>
            <person name="Bach T."/>
            <person name="Mueller R."/>
        </authorList>
    </citation>
    <scope>NUCLEOTIDE SEQUENCE</scope>
    <source>
        <strain evidence="9">MSr11367</strain>
    </source>
</reference>
<dbReference type="Pfam" id="PF25954">
    <property type="entry name" value="Beta-barrel_RND_2"/>
    <property type="match status" value="1"/>
</dbReference>
<protein>
    <submittedName>
        <fullName evidence="9">HlyD family secretion protein</fullName>
    </submittedName>
</protein>
<evidence type="ECO:0000256" key="4">
    <source>
        <dbReference type="ARBA" id="ARBA00023136"/>
    </source>
</evidence>